<dbReference type="EMBL" id="PUHZ01000014">
    <property type="protein sequence ID" value="PQO45604.1"/>
    <property type="molecule type" value="Genomic_DNA"/>
</dbReference>
<dbReference type="CDD" id="cd02966">
    <property type="entry name" value="TlpA_like_family"/>
    <property type="match status" value="1"/>
</dbReference>
<dbReference type="GO" id="GO:0016491">
    <property type="term" value="F:oxidoreductase activity"/>
    <property type="evidence" value="ECO:0007669"/>
    <property type="project" value="InterPro"/>
</dbReference>
<keyword evidence="6" id="KW-0732">Signal</keyword>
<dbReference type="GO" id="GO:0030313">
    <property type="term" value="C:cell envelope"/>
    <property type="evidence" value="ECO:0007669"/>
    <property type="project" value="UniProtKB-SubCell"/>
</dbReference>
<evidence type="ECO:0000256" key="3">
    <source>
        <dbReference type="ARBA" id="ARBA00023157"/>
    </source>
</evidence>
<feature type="chain" id="PRO_5015782971" description="Thioredoxin domain-containing protein" evidence="6">
    <location>
        <begin position="27"/>
        <end position="393"/>
    </location>
</feature>
<comment type="subcellular location">
    <subcellularLocation>
        <location evidence="1">Cell envelope</location>
    </subcellularLocation>
</comment>
<comment type="caution">
    <text evidence="8">The sequence shown here is derived from an EMBL/GenBank/DDBJ whole genome shotgun (WGS) entry which is preliminary data.</text>
</comment>
<dbReference type="Pfam" id="PF08534">
    <property type="entry name" value="Redoxin"/>
    <property type="match status" value="1"/>
</dbReference>
<dbReference type="InterPro" id="IPR013766">
    <property type="entry name" value="Thioredoxin_domain"/>
</dbReference>
<dbReference type="Proteomes" id="UP000237819">
    <property type="component" value="Unassembled WGS sequence"/>
</dbReference>
<organism evidence="8 9">
    <name type="scientific">Blastopirellula marina</name>
    <dbReference type="NCBI Taxonomy" id="124"/>
    <lineage>
        <taxon>Bacteria</taxon>
        <taxon>Pseudomonadati</taxon>
        <taxon>Planctomycetota</taxon>
        <taxon>Planctomycetia</taxon>
        <taxon>Pirellulales</taxon>
        <taxon>Pirellulaceae</taxon>
        <taxon>Blastopirellula</taxon>
    </lineage>
</organism>
<sequence length="393" mass="43098">MKFAWKFGLAALLAAGLIGNISPAWSQEEAAAPAAEEAPASEGDEFNPESVSAGIQQMLKIARTGGEEKLPPPQRFAKSMEMLDQLWEMDRTLPETKRLLSLKIQLASILGQLGDEQAAKDLDVFLTKLTQDENPEIAEAAEKAILNNKLSNLAMLSSEERQSVINEVKGQILEAEPSVETVGLAINLCGSLEKAVPTIPPAEAAQVITQVAEHFQGTGEERLQKTSDSLLGLARRVNLFGNEIELAGTLLNGDDLNFASAYKGKAVVVDFWATWCGPCIAEFPNMKKQYAKYHEHGFEIVGISLDDTKEPVEEFIEKQEIPWTIVWTDKGEGVSGWNDANAKRYGVNGIPLMIFIGKDGKVKSLRARGENLNELLAEEFPDVKSEEEETEEK</sequence>
<dbReference type="RefSeq" id="WP_105336095.1">
    <property type="nucleotide sequence ID" value="NZ_PUHZ01000014.1"/>
</dbReference>
<evidence type="ECO:0000256" key="1">
    <source>
        <dbReference type="ARBA" id="ARBA00004196"/>
    </source>
</evidence>
<feature type="compositionally biased region" description="Low complexity" evidence="5">
    <location>
        <begin position="29"/>
        <end position="41"/>
    </location>
</feature>
<evidence type="ECO:0000256" key="2">
    <source>
        <dbReference type="ARBA" id="ARBA00022748"/>
    </source>
</evidence>
<evidence type="ECO:0000256" key="6">
    <source>
        <dbReference type="SAM" id="SignalP"/>
    </source>
</evidence>
<dbReference type="OrthoDB" id="252709at2"/>
<feature type="signal peptide" evidence="6">
    <location>
        <begin position="1"/>
        <end position="26"/>
    </location>
</feature>
<evidence type="ECO:0000313" key="9">
    <source>
        <dbReference type="Proteomes" id="UP000237819"/>
    </source>
</evidence>
<evidence type="ECO:0000259" key="7">
    <source>
        <dbReference type="PROSITE" id="PS51352"/>
    </source>
</evidence>
<gene>
    <name evidence="8" type="ORF">C5Y93_14285</name>
</gene>
<dbReference type="PANTHER" id="PTHR42852:SF6">
    <property type="entry name" value="THIOL:DISULFIDE INTERCHANGE PROTEIN DSBE"/>
    <property type="match status" value="1"/>
</dbReference>
<dbReference type="PROSITE" id="PS51352">
    <property type="entry name" value="THIOREDOXIN_2"/>
    <property type="match status" value="1"/>
</dbReference>
<dbReference type="GO" id="GO:0017004">
    <property type="term" value="P:cytochrome complex assembly"/>
    <property type="evidence" value="ECO:0007669"/>
    <property type="project" value="UniProtKB-KW"/>
</dbReference>
<dbReference type="InterPro" id="IPR050553">
    <property type="entry name" value="Thioredoxin_ResA/DsbE_sf"/>
</dbReference>
<name>A0A2S8GNK6_9BACT</name>
<keyword evidence="3" id="KW-1015">Disulfide bond</keyword>
<dbReference type="AlphaFoldDB" id="A0A2S8GNK6"/>
<proteinExistence type="predicted"/>
<keyword evidence="4" id="KW-0676">Redox-active center</keyword>
<dbReference type="Gene3D" id="3.40.30.10">
    <property type="entry name" value="Glutaredoxin"/>
    <property type="match status" value="1"/>
</dbReference>
<keyword evidence="2" id="KW-0201">Cytochrome c-type biogenesis</keyword>
<feature type="domain" description="Thioredoxin" evidence="7">
    <location>
        <begin position="235"/>
        <end position="386"/>
    </location>
</feature>
<evidence type="ECO:0000256" key="4">
    <source>
        <dbReference type="ARBA" id="ARBA00023284"/>
    </source>
</evidence>
<dbReference type="PANTHER" id="PTHR42852">
    <property type="entry name" value="THIOL:DISULFIDE INTERCHANGE PROTEIN DSBE"/>
    <property type="match status" value="1"/>
</dbReference>
<accession>A0A2S8GNK6</accession>
<evidence type="ECO:0000256" key="5">
    <source>
        <dbReference type="SAM" id="MobiDB-lite"/>
    </source>
</evidence>
<protein>
    <recommendedName>
        <fullName evidence="7">Thioredoxin domain-containing protein</fullName>
    </recommendedName>
</protein>
<evidence type="ECO:0000313" key="8">
    <source>
        <dbReference type="EMBL" id="PQO45604.1"/>
    </source>
</evidence>
<dbReference type="SUPFAM" id="SSF52833">
    <property type="entry name" value="Thioredoxin-like"/>
    <property type="match status" value="1"/>
</dbReference>
<dbReference type="InterPro" id="IPR036249">
    <property type="entry name" value="Thioredoxin-like_sf"/>
</dbReference>
<reference evidence="8 9" key="1">
    <citation type="submission" date="2018-02" db="EMBL/GenBank/DDBJ databases">
        <title>Comparative genomes isolates from brazilian mangrove.</title>
        <authorList>
            <person name="Araujo J.E."/>
            <person name="Taketani R.G."/>
            <person name="Silva M.C.P."/>
            <person name="Loureco M.V."/>
            <person name="Andreote F.D."/>
        </authorList>
    </citation>
    <scope>NUCLEOTIDE SEQUENCE [LARGE SCALE GENOMIC DNA]</scope>
    <source>
        <strain evidence="8 9">Nap-Phe MGV</strain>
    </source>
</reference>
<feature type="region of interest" description="Disordered" evidence="5">
    <location>
        <begin position="29"/>
        <end position="49"/>
    </location>
</feature>
<dbReference type="InterPro" id="IPR013740">
    <property type="entry name" value="Redoxin"/>
</dbReference>